<keyword evidence="2" id="KW-0479">Metal-binding</keyword>
<dbReference type="EMBL" id="ML179196">
    <property type="protein sequence ID" value="THU95597.1"/>
    <property type="molecule type" value="Genomic_DNA"/>
</dbReference>
<feature type="non-terminal residue" evidence="4">
    <location>
        <position position="1"/>
    </location>
</feature>
<evidence type="ECO:0000313" key="4">
    <source>
        <dbReference type="EMBL" id="THU95597.1"/>
    </source>
</evidence>
<feature type="non-terminal residue" evidence="4">
    <location>
        <position position="188"/>
    </location>
</feature>
<dbReference type="Proteomes" id="UP000297245">
    <property type="component" value="Unassembled WGS sequence"/>
</dbReference>
<evidence type="ECO:0000256" key="2">
    <source>
        <dbReference type="ARBA" id="ARBA00022723"/>
    </source>
</evidence>
<feature type="domain" description="DDE Tnp4" evidence="3">
    <location>
        <begin position="111"/>
        <end position="188"/>
    </location>
</feature>
<evidence type="ECO:0000259" key="3">
    <source>
        <dbReference type="Pfam" id="PF13359"/>
    </source>
</evidence>
<comment type="cofactor">
    <cofactor evidence="1">
        <name>a divalent metal cation</name>
        <dbReference type="ChEBI" id="CHEBI:60240"/>
    </cofactor>
</comment>
<protein>
    <recommendedName>
        <fullName evidence="3">DDE Tnp4 domain-containing protein</fullName>
    </recommendedName>
</protein>
<evidence type="ECO:0000313" key="5">
    <source>
        <dbReference type="Proteomes" id="UP000297245"/>
    </source>
</evidence>
<keyword evidence="5" id="KW-1185">Reference proteome</keyword>
<dbReference type="AlphaFoldDB" id="A0A4S8M0N1"/>
<dbReference type="InterPro" id="IPR027806">
    <property type="entry name" value="HARBI1_dom"/>
</dbReference>
<dbReference type="GO" id="GO:0046872">
    <property type="term" value="F:metal ion binding"/>
    <property type="evidence" value="ECO:0007669"/>
    <property type="project" value="UniProtKB-KW"/>
</dbReference>
<reference evidence="4 5" key="1">
    <citation type="journal article" date="2019" name="Nat. Ecol. Evol.">
        <title>Megaphylogeny resolves global patterns of mushroom evolution.</title>
        <authorList>
            <person name="Varga T."/>
            <person name="Krizsan K."/>
            <person name="Foldi C."/>
            <person name="Dima B."/>
            <person name="Sanchez-Garcia M."/>
            <person name="Sanchez-Ramirez S."/>
            <person name="Szollosi G.J."/>
            <person name="Szarkandi J.G."/>
            <person name="Papp V."/>
            <person name="Albert L."/>
            <person name="Andreopoulos W."/>
            <person name="Angelini C."/>
            <person name="Antonin V."/>
            <person name="Barry K.W."/>
            <person name="Bougher N.L."/>
            <person name="Buchanan P."/>
            <person name="Buyck B."/>
            <person name="Bense V."/>
            <person name="Catcheside P."/>
            <person name="Chovatia M."/>
            <person name="Cooper J."/>
            <person name="Damon W."/>
            <person name="Desjardin D."/>
            <person name="Finy P."/>
            <person name="Geml J."/>
            <person name="Haridas S."/>
            <person name="Hughes K."/>
            <person name="Justo A."/>
            <person name="Karasinski D."/>
            <person name="Kautmanova I."/>
            <person name="Kiss B."/>
            <person name="Kocsube S."/>
            <person name="Kotiranta H."/>
            <person name="LaButti K.M."/>
            <person name="Lechner B.E."/>
            <person name="Liimatainen K."/>
            <person name="Lipzen A."/>
            <person name="Lukacs Z."/>
            <person name="Mihaltcheva S."/>
            <person name="Morgado L.N."/>
            <person name="Niskanen T."/>
            <person name="Noordeloos M.E."/>
            <person name="Ohm R.A."/>
            <person name="Ortiz-Santana B."/>
            <person name="Ovrebo C."/>
            <person name="Racz N."/>
            <person name="Riley R."/>
            <person name="Savchenko A."/>
            <person name="Shiryaev A."/>
            <person name="Soop K."/>
            <person name="Spirin V."/>
            <person name="Szebenyi C."/>
            <person name="Tomsovsky M."/>
            <person name="Tulloss R.E."/>
            <person name="Uehling J."/>
            <person name="Grigoriev I.V."/>
            <person name="Vagvolgyi C."/>
            <person name="Papp T."/>
            <person name="Martin F.M."/>
            <person name="Miettinen O."/>
            <person name="Hibbett D.S."/>
            <person name="Nagy L.G."/>
        </authorList>
    </citation>
    <scope>NUCLEOTIDE SEQUENCE [LARGE SCALE GENOMIC DNA]</scope>
    <source>
        <strain evidence="4 5">CBS 962.96</strain>
    </source>
</reference>
<dbReference type="Pfam" id="PF13359">
    <property type="entry name" value="DDE_Tnp_4"/>
    <property type="match status" value="1"/>
</dbReference>
<evidence type="ECO:0000256" key="1">
    <source>
        <dbReference type="ARBA" id="ARBA00001968"/>
    </source>
</evidence>
<gene>
    <name evidence="4" type="ORF">K435DRAFT_606838</name>
</gene>
<organism evidence="4 5">
    <name type="scientific">Dendrothele bispora (strain CBS 962.96)</name>
    <dbReference type="NCBI Taxonomy" id="1314807"/>
    <lineage>
        <taxon>Eukaryota</taxon>
        <taxon>Fungi</taxon>
        <taxon>Dikarya</taxon>
        <taxon>Basidiomycota</taxon>
        <taxon>Agaricomycotina</taxon>
        <taxon>Agaricomycetes</taxon>
        <taxon>Agaricomycetidae</taxon>
        <taxon>Agaricales</taxon>
        <taxon>Agaricales incertae sedis</taxon>
        <taxon>Dendrothele</taxon>
    </lineage>
</organism>
<accession>A0A4S8M0N1</accession>
<sequence length="188" mass="21361">RMGRTMFYCLVDMLEPNPIFHSKGRKPQRPVKYQLGAFLFRYGSLGSDASGVAHKLGIGFGSVINYCRRVTRAIRELRERFVGFTSEAEQQATMEHIQEVSGFPGCIGSGDGSGIRFDERPVCDGTQFMGRKEYFGTVIQATVDDTTRITSYEIGWPAAVADSRVFKQSHFWKHRHQYLVNGRYIFVD</sequence>
<name>A0A4S8M0N1_DENBC</name>
<proteinExistence type="predicted"/>
<dbReference type="OrthoDB" id="3233403at2759"/>